<dbReference type="InterPro" id="IPR050486">
    <property type="entry name" value="Mannose-1P_guanyltransferase"/>
</dbReference>
<dbReference type="InterPro" id="IPR029044">
    <property type="entry name" value="Nucleotide-diphossugar_trans"/>
</dbReference>
<dbReference type="SUPFAM" id="SSF53448">
    <property type="entry name" value="Nucleotide-diphospho-sugar transferases"/>
    <property type="match status" value="1"/>
</dbReference>
<reference evidence="2" key="1">
    <citation type="submission" date="2020-09" db="EMBL/GenBank/DDBJ databases">
        <title>Novel species of Mucilaginibacter isolated from a glacier on the Tibetan Plateau.</title>
        <authorList>
            <person name="Liu Q."/>
            <person name="Xin Y.-H."/>
        </authorList>
    </citation>
    <scope>NUCLEOTIDE SEQUENCE</scope>
    <source>
        <strain evidence="2">ZB1P21</strain>
    </source>
</reference>
<dbReference type="RefSeq" id="WP_191164399.1">
    <property type="nucleotide sequence ID" value="NZ_JACWMX010000006.1"/>
</dbReference>
<dbReference type="InterPro" id="IPR005835">
    <property type="entry name" value="NTP_transferase_dom"/>
</dbReference>
<dbReference type="Proteomes" id="UP000619078">
    <property type="component" value="Unassembled WGS sequence"/>
</dbReference>
<protein>
    <submittedName>
        <fullName evidence="2">Nucleotidyltransferase family protein</fullName>
    </submittedName>
</protein>
<feature type="domain" description="Nucleotidyl transferase" evidence="1">
    <location>
        <begin position="3"/>
        <end position="194"/>
    </location>
</feature>
<dbReference type="Gene3D" id="3.90.550.10">
    <property type="entry name" value="Spore Coat Polysaccharide Biosynthesis Protein SpsA, Chain A"/>
    <property type="match status" value="1"/>
</dbReference>
<sequence>MEVIILAGGMGTRLREVVADVPKPMAPIKGKPFLDYLLNWVLEYEVTKLVFAVGYKAEIIKGHFGNVFHGIPVFYSEETEPLGTGGAIVKALNFIEGENAMIINGDTYFPINLDWFNMFHQTSGRALSIALKEMKDFDRYGTVLLAGDTVTGFKEKMPLETGLINGGIYSLNKAFIQSMILPAVFSFEQAILEQQSLTGNLKAVAFTNVFIDIGIPTDYKKACEEL</sequence>
<dbReference type="PANTHER" id="PTHR22572">
    <property type="entry name" value="SUGAR-1-PHOSPHATE GUANYL TRANSFERASE"/>
    <property type="match status" value="1"/>
</dbReference>
<comment type="caution">
    <text evidence="2">The sequence shown here is derived from an EMBL/GenBank/DDBJ whole genome shotgun (WGS) entry which is preliminary data.</text>
</comment>
<evidence type="ECO:0000313" key="2">
    <source>
        <dbReference type="EMBL" id="MBD1394639.1"/>
    </source>
</evidence>
<gene>
    <name evidence="2" type="ORF">IDJ76_16140</name>
</gene>
<evidence type="ECO:0000259" key="1">
    <source>
        <dbReference type="Pfam" id="PF00483"/>
    </source>
</evidence>
<dbReference type="Pfam" id="PF00483">
    <property type="entry name" value="NTP_transferase"/>
    <property type="match status" value="1"/>
</dbReference>
<organism evidence="2 3">
    <name type="scientific">Mucilaginibacter glaciei</name>
    <dbReference type="NCBI Taxonomy" id="2772109"/>
    <lineage>
        <taxon>Bacteria</taxon>
        <taxon>Pseudomonadati</taxon>
        <taxon>Bacteroidota</taxon>
        <taxon>Sphingobacteriia</taxon>
        <taxon>Sphingobacteriales</taxon>
        <taxon>Sphingobacteriaceae</taxon>
        <taxon>Mucilaginibacter</taxon>
    </lineage>
</organism>
<evidence type="ECO:0000313" key="3">
    <source>
        <dbReference type="Proteomes" id="UP000619078"/>
    </source>
</evidence>
<keyword evidence="3" id="KW-1185">Reference proteome</keyword>
<dbReference type="EMBL" id="JACWMX010000006">
    <property type="protein sequence ID" value="MBD1394639.1"/>
    <property type="molecule type" value="Genomic_DNA"/>
</dbReference>
<dbReference type="CDD" id="cd06915">
    <property type="entry name" value="NTP_transferase_WcbM_like"/>
    <property type="match status" value="1"/>
</dbReference>
<dbReference type="AlphaFoldDB" id="A0A926NZP4"/>
<proteinExistence type="predicted"/>
<accession>A0A926NZP4</accession>
<name>A0A926NZP4_9SPHI</name>